<evidence type="ECO:0000313" key="5">
    <source>
        <dbReference type="Proteomes" id="UP001156645"/>
    </source>
</evidence>
<feature type="domain" description="DNA primase/helicase Gp4 N-terminal Bacteriophage T7-like" evidence="1">
    <location>
        <begin position="38"/>
        <end position="74"/>
    </location>
</feature>
<protein>
    <submittedName>
        <fullName evidence="3">Putative DNA primase/helicase</fullName>
    </submittedName>
</protein>
<dbReference type="GO" id="GO:0008270">
    <property type="term" value="F:zinc ion binding"/>
    <property type="evidence" value="ECO:0007669"/>
    <property type="project" value="InterPro"/>
</dbReference>
<gene>
    <name evidence="2" type="ORF">GCM10007915_12310</name>
    <name evidence="3" type="ORF">SAMN05660405_02691</name>
</gene>
<name>A0A1G7B284_9GAMM</name>
<dbReference type="AlphaFoldDB" id="A0A1G7B284"/>
<reference evidence="3 4" key="2">
    <citation type="submission" date="2016-10" db="EMBL/GenBank/DDBJ databases">
        <authorList>
            <person name="de Groot N.N."/>
        </authorList>
    </citation>
    <scope>NUCLEOTIDE SEQUENCE [LARGE SCALE GENOMIC DNA]</scope>
    <source>
        <strain evidence="3 4">DSM 23406</strain>
    </source>
</reference>
<keyword evidence="3" id="KW-0547">Nucleotide-binding</keyword>
<dbReference type="Pfam" id="PF08273">
    <property type="entry name" value="Zn_Ribbon_Prim"/>
    <property type="match status" value="1"/>
</dbReference>
<reference evidence="2" key="4">
    <citation type="submission" date="2023-01" db="EMBL/GenBank/DDBJ databases">
        <title>Draft genome sequence of Psychrobacter pacificensis strain NBRC 103191.</title>
        <authorList>
            <person name="Sun Q."/>
            <person name="Mori K."/>
        </authorList>
    </citation>
    <scope>NUCLEOTIDE SEQUENCE</scope>
    <source>
        <strain evidence="2">NBRC 103191</strain>
    </source>
</reference>
<dbReference type="EMBL" id="BSOK01000020">
    <property type="protein sequence ID" value="GLR28993.1"/>
    <property type="molecule type" value="Genomic_DNA"/>
</dbReference>
<reference evidence="2" key="1">
    <citation type="journal article" date="2014" name="Int. J. Syst. Evol. Microbiol.">
        <title>Complete genome of a new Firmicutes species belonging to the dominant human colonic microbiota ('Ruminococcus bicirculans') reveals two chromosomes and a selective capacity to utilize plant glucans.</title>
        <authorList>
            <consortium name="NISC Comparative Sequencing Program"/>
            <person name="Wegmann U."/>
            <person name="Louis P."/>
            <person name="Goesmann A."/>
            <person name="Henrissat B."/>
            <person name="Duncan S.H."/>
            <person name="Flint H.J."/>
        </authorList>
    </citation>
    <scope>NUCLEOTIDE SEQUENCE</scope>
    <source>
        <strain evidence="2">NBRC 103191</strain>
    </source>
</reference>
<dbReference type="GO" id="GO:0004386">
    <property type="term" value="F:helicase activity"/>
    <property type="evidence" value="ECO:0007669"/>
    <property type="project" value="UniProtKB-KW"/>
</dbReference>
<reference evidence="5" key="3">
    <citation type="journal article" date="2019" name="Int. J. Syst. Evol. Microbiol.">
        <title>The Global Catalogue of Microorganisms (GCM) 10K type strain sequencing project: providing services to taxonomists for standard genome sequencing and annotation.</title>
        <authorList>
            <consortium name="The Broad Institute Genomics Platform"/>
            <consortium name="The Broad Institute Genome Sequencing Center for Infectious Disease"/>
            <person name="Wu L."/>
            <person name="Ma J."/>
        </authorList>
    </citation>
    <scope>NUCLEOTIDE SEQUENCE [LARGE SCALE GENOMIC DNA]</scope>
    <source>
        <strain evidence="5">NBRC 103191</strain>
    </source>
</reference>
<dbReference type="SMART" id="SM00778">
    <property type="entry name" value="Prim_Zn_Ribbon"/>
    <property type="match status" value="1"/>
</dbReference>
<dbReference type="InterPro" id="IPR013237">
    <property type="entry name" value="Phage_T7_Gp4_N"/>
</dbReference>
<organism evidence="3 4">
    <name type="scientific">Psychrobacter pacificensis</name>
    <dbReference type="NCBI Taxonomy" id="112002"/>
    <lineage>
        <taxon>Bacteria</taxon>
        <taxon>Pseudomonadati</taxon>
        <taxon>Pseudomonadota</taxon>
        <taxon>Gammaproteobacteria</taxon>
        <taxon>Moraxellales</taxon>
        <taxon>Moraxellaceae</taxon>
        <taxon>Psychrobacter</taxon>
    </lineage>
</organism>
<dbReference type="RefSeq" id="WP_167669424.1">
    <property type="nucleotide sequence ID" value="NZ_BSOK01000020.1"/>
</dbReference>
<evidence type="ECO:0000313" key="3">
    <source>
        <dbReference type="EMBL" id="SDE21141.1"/>
    </source>
</evidence>
<evidence type="ECO:0000259" key="1">
    <source>
        <dbReference type="SMART" id="SM00778"/>
    </source>
</evidence>
<sequence>MTDKRTPLDFDAIRAAAVGNYVSTIFPAAGISFTKAAHQHQACPMCGGSDRFRCDDKRGEGTWICSQCGAGNGFMLVQQYTGLDVYETNKLIAGAIGLDATSEVTDEQRAQWQSQQVEREAAEKAEKRQARIDAASRAQSIWDNAKPAADDHPYLLRKNVSAIGLRQDSNDNLIIPMHYYNSDKQQTTLVNVQTIAPDSEKLFLKGGLVSGAYFTIGSASMFSGGVILICEGYATGATVFDAMSYSLPVIVAFNAHNLIPVAKAIRAQYPDHRIIIIADDDTATAIKLRDKAIADGKEPKSLVEYNAGIREARNAAIAIGGELITPVFETLDTDRDAA</sequence>
<dbReference type="Proteomes" id="UP001156645">
    <property type="component" value="Unassembled WGS sequence"/>
</dbReference>
<dbReference type="Proteomes" id="UP000198501">
    <property type="component" value="Unassembled WGS sequence"/>
</dbReference>
<accession>A0A1G7B284</accession>
<dbReference type="SUPFAM" id="SSF57783">
    <property type="entry name" value="Zinc beta-ribbon"/>
    <property type="match status" value="1"/>
</dbReference>
<keyword evidence="5" id="KW-1185">Reference proteome</keyword>
<keyword evidence="3" id="KW-0067">ATP-binding</keyword>
<evidence type="ECO:0000313" key="2">
    <source>
        <dbReference type="EMBL" id="GLR28993.1"/>
    </source>
</evidence>
<keyword evidence="3" id="KW-0378">Hydrolase</keyword>
<dbReference type="CDD" id="cd00761">
    <property type="entry name" value="Glyco_tranf_GTA_type"/>
    <property type="match status" value="1"/>
</dbReference>
<dbReference type="EMBL" id="FNAL01000048">
    <property type="protein sequence ID" value="SDE21141.1"/>
    <property type="molecule type" value="Genomic_DNA"/>
</dbReference>
<proteinExistence type="predicted"/>
<keyword evidence="3" id="KW-0347">Helicase</keyword>
<evidence type="ECO:0000313" key="4">
    <source>
        <dbReference type="Proteomes" id="UP000198501"/>
    </source>
</evidence>